<dbReference type="PROSITE" id="PS00108">
    <property type="entry name" value="PROTEIN_KINASE_ST"/>
    <property type="match status" value="1"/>
</dbReference>
<dbReference type="Gene3D" id="1.10.510.10">
    <property type="entry name" value="Transferase(Phosphotransferase) domain 1"/>
    <property type="match status" value="1"/>
</dbReference>
<accession>A0A2H9TL39</accession>
<evidence type="ECO:0000256" key="6">
    <source>
        <dbReference type="ARBA" id="ARBA00022840"/>
    </source>
</evidence>
<dbReference type="OrthoDB" id="354826at2759"/>
<evidence type="ECO:0000259" key="11">
    <source>
        <dbReference type="PROSITE" id="PS51285"/>
    </source>
</evidence>
<feature type="domain" description="Protein kinase" evidence="10">
    <location>
        <begin position="21"/>
        <end position="262"/>
    </location>
</feature>
<evidence type="ECO:0000256" key="7">
    <source>
        <dbReference type="ARBA" id="ARBA00047899"/>
    </source>
</evidence>
<sequence length="383" mass="44145">MGKCFSKSKDADEGPLSLRHFDLLRSVGRGAFGKALYAMKYINKEKCINQKAVKNTIFERNLLVDLEHPLIVNLRYSFQDDENMFMVLDLMLGGDLKYHLQQTGAFPEDAVRLYAAEMVCSVDYLHTQGVVHRDIKPDNLLLDEKGHVHLTDFNSHIWVRMIFDYSSLAPEVILRHGYRDEVDWWSMGVVLFELLFGKRPFRGKNAKEVASRICKGPLQFPASREVSEECYDFIAKLLKKDSTERLGCGPKGVDNIKAHPFLKGIDWSLVPEKQLRPVFAPDPERPNFNAMFEAEDILMEDKPLKKNRKTMLVKEPTTDDERYIQEDFKVFDFKLREDVANREELVRESMALEKAQENGPSRLSMLPVASTMQDQELDDSKES</sequence>
<dbReference type="AlphaFoldDB" id="A0A2H9TL39"/>
<evidence type="ECO:0000256" key="1">
    <source>
        <dbReference type="ARBA" id="ARBA00012513"/>
    </source>
</evidence>
<comment type="caution">
    <text evidence="12">The sequence shown here is derived from an EMBL/GenBank/DDBJ whole genome shotgun (WGS) entry which is preliminary data.</text>
</comment>
<evidence type="ECO:0000256" key="8">
    <source>
        <dbReference type="ARBA" id="ARBA00048679"/>
    </source>
</evidence>
<evidence type="ECO:0000256" key="2">
    <source>
        <dbReference type="ARBA" id="ARBA00022527"/>
    </source>
</evidence>
<dbReference type="InterPro" id="IPR050236">
    <property type="entry name" value="Ser_Thr_kinase_AGC"/>
</dbReference>
<keyword evidence="13" id="KW-1185">Reference proteome</keyword>
<keyword evidence="4" id="KW-0547">Nucleotide-binding</keyword>
<dbReference type="PROSITE" id="PS50011">
    <property type="entry name" value="PROTEIN_KINASE_DOM"/>
    <property type="match status" value="1"/>
</dbReference>
<dbReference type="SUPFAM" id="SSF56112">
    <property type="entry name" value="Protein kinase-like (PK-like)"/>
    <property type="match status" value="1"/>
</dbReference>
<dbReference type="Gene3D" id="3.30.200.20">
    <property type="entry name" value="Phosphorylase Kinase, domain 1"/>
    <property type="match status" value="1"/>
</dbReference>
<dbReference type="GO" id="GO:0005524">
    <property type="term" value="F:ATP binding"/>
    <property type="evidence" value="ECO:0007669"/>
    <property type="project" value="UniProtKB-KW"/>
</dbReference>
<evidence type="ECO:0000313" key="12">
    <source>
        <dbReference type="EMBL" id="PJF18429.1"/>
    </source>
</evidence>
<dbReference type="GO" id="GO:0004674">
    <property type="term" value="F:protein serine/threonine kinase activity"/>
    <property type="evidence" value="ECO:0007669"/>
    <property type="project" value="UniProtKB-KW"/>
</dbReference>
<evidence type="ECO:0000259" key="10">
    <source>
        <dbReference type="PROSITE" id="PS50011"/>
    </source>
</evidence>
<feature type="region of interest" description="Disordered" evidence="9">
    <location>
        <begin position="351"/>
        <end position="383"/>
    </location>
</feature>
<dbReference type="EC" id="2.7.11.1" evidence="1"/>
<dbReference type="CDD" id="cd05123">
    <property type="entry name" value="STKc_AGC"/>
    <property type="match status" value="1"/>
</dbReference>
<feature type="domain" description="AGC-kinase C-terminal" evidence="11">
    <location>
        <begin position="263"/>
        <end position="343"/>
    </location>
</feature>
<dbReference type="EMBL" id="MTSL01000125">
    <property type="protein sequence ID" value="PJF18429.1"/>
    <property type="molecule type" value="Genomic_DNA"/>
</dbReference>
<protein>
    <recommendedName>
        <fullName evidence="1">non-specific serine/threonine protein kinase</fullName>
        <ecNumber evidence="1">2.7.11.1</ecNumber>
    </recommendedName>
</protein>
<keyword evidence="6" id="KW-0067">ATP-binding</keyword>
<comment type="catalytic activity">
    <reaction evidence="7">
        <text>L-threonyl-[protein] + ATP = O-phospho-L-threonyl-[protein] + ADP + H(+)</text>
        <dbReference type="Rhea" id="RHEA:46608"/>
        <dbReference type="Rhea" id="RHEA-COMP:11060"/>
        <dbReference type="Rhea" id="RHEA-COMP:11605"/>
        <dbReference type="ChEBI" id="CHEBI:15378"/>
        <dbReference type="ChEBI" id="CHEBI:30013"/>
        <dbReference type="ChEBI" id="CHEBI:30616"/>
        <dbReference type="ChEBI" id="CHEBI:61977"/>
        <dbReference type="ChEBI" id="CHEBI:456216"/>
        <dbReference type="EC" id="2.7.11.1"/>
    </reaction>
</comment>
<dbReference type="InterPro" id="IPR011009">
    <property type="entry name" value="Kinase-like_dom_sf"/>
</dbReference>
<evidence type="ECO:0000256" key="5">
    <source>
        <dbReference type="ARBA" id="ARBA00022777"/>
    </source>
</evidence>
<evidence type="ECO:0000256" key="4">
    <source>
        <dbReference type="ARBA" id="ARBA00022741"/>
    </source>
</evidence>
<dbReference type="Proteomes" id="UP000240830">
    <property type="component" value="Unassembled WGS sequence"/>
</dbReference>
<dbReference type="STRING" id="1246581.A0A2H9TL39"/>
<dbReference type="GO" id="GO:0035556">
    <property type="term" value="P:intracellular signal transduction"/>
    <property type="evidence" value="ECO:0007669"/>
    <property type="project" value="TreeGrafter"/>
</dbReference>
<comment type="catalytic activity">
    <reaction evidence="8">
        <text>L-seryl-[protein] + ATP = O-phospho-L-seryl-[protein] + ADP + H(+)</text>
        <dbReference type="Rhea" id="RHEA:17989"/>
        <dbReference type="Rhea" id="RHEA-COMP:9863"/>
        <dbReference type="Rhea" id="RHEA-COMP:11604"/>
        <dbReference type="ChEBI" id="CHEBI:15378"/>
        <dbReference type="ChEBI" id="CHEBI:29999"/>
        <dbReference type="ChEBI" id="CHEBI:30616"/>
        <dbReference type="ChEBI" id="CHEBI:83421"/>
        <dbReference type="ChEBI" id="CHEBI:456216"/>
        <dbReference type="EC" id="2.7.11.1"/>
    </reaction>
</comment>
<proteinExistence type="predicted"/>
<dbReference type="Pfam" id="PF00069">
    <property type="entry name" value="Pkinase"/>
    <property type="match status" value="1"/>
</dbReference>
<dbReference type="PANTHER" id="PTHR24356">
    <property type="entry name" value="SERINE/THREONINE-PROTEIN KINASE"/>
    <property type="match status" value="1"/>
</dbReference>
<organism evidence="12 13">
    <name type="scientific">Paramicrosporidium saccamoebae</name>
    <dbReference type="NCBI Taxonomy" id="1246581"/>
    <lineage>
        <taxon>Eukaryota</taxon>
        <taxon>Fungi</taxon>
        <taxon>Fungi incertae sedis</taxon>
        <taxon>Cryptomycota</taxon>
        <taxon>Cryptomycota incertae sedis</taxon>
        <taxon>Paramicrosporidium</taxon>
    </lineage>
</organism>
<dbReference type="PANTHER" id="PTHR24356:SF422">
    <property type="entry name" value="PROTEIN KINASE DOMAIN-CONTAINING PROTEIN"/>
    <property type="match status" value="1"/>
</dbReference>
<gene>
    <name evidence="12" type="ORF">PSACC_01745</name>
</gene>
<reference evidence="12 13" key="1">
    <citation type="submission" date="2016-10" db="EMBL/GenBank/DDBJ databases">
        <title>The genome of Paramicrosporidium saccamoebae is the missing link in understanding Cryptomycota and Microsporidia evolution.</title>
        <authorList>
            <person name="Quandt C.A."/>
            <person name="Beaudet D."/>
            <person name="Corsaro D."/>
            <person name="Michel R."/>
            <person name="Corradi N."/>
            <person name="James T."/>
        </authorList>
    </citation>
    <scope>NUCLEOTIDE SEQUENCE [LARGE SCALE GENOMIC DNA]</scope>
    <source>
        <strain evidence="12 13">KSL3</strain>
    </source>
</reference>
<keyword evidence="2" id="KW-0723">Serine/threonine-protein kinase</keyword>
<dbReference type="PROSITE" id="PS51285">
    <property type="entry name" value="AGC_KINASE_CTER"/>
    <property type="match status" value="1"/>
</dbReference>
<dbReference type="InterPro" id="IPR045270">
    <property type="entry name" value="STKc_AGC"/>
</dbReference>
<name>A0A2H9TL39_9FUNG</name>
<evidence type="ECO:0000256" key="9">
    <source>
        <dbReference type="SAM" id="MobiDB-lite"/>
    </source>
</evidence>
<evidence type="ECO:0000256" key="3">
    <source>
        <dbReference type="ARBA" id="ARBA00022679"/>
    </source>
</evidence>
<dbReference type="InterPro" id="IPR008271">
    <property type="entry name" value="Ser/Thr_kinase_AS"/>
</dbReference>
<evidence type="ECO:0000313" key="13">
    <source>
        <dbReference type="Proteomes" id="UP000240830"/>
    </source>
</evidence>
<keyword evidence="3" id="KW-0808">Transferase</keyword>
<dbReference type="InterPro" id="IPR000719">
    <property type="entry name" value="Prot_kinase_dom"/>
</dbReference>
<keyword evidence="5 12" id="KW-0418">Kinase</keyword>
<dbReference type="SMART" id="SM00220">
    <property type="entry name" value="S_TKc"/>
    <property type="match status" value="1"/>
</dbReference>
<dbReference type="InterPro" id="IPR000961">
    <property type="entry name" value="AGC-kinase_C"/>
</dbReference>